<sequence length="67" mass="7665">MGKQHTSLQNRISPYQRGQENHTSPLRNRISPYQPGQENCTSQHETASPLTNLVRKTTLFGPKLHPR</sequence>
<feature type="compositionally biased region" description="Polar residues" evidence="1">
    <location>
        <begin position="34"/>
        <end position="55"/>
    </location>
</feature>
<comment type="caution">
    <text evidence="2">The sequence shown here is derived from an EMBL/GenBank/DDBJ whole genome shotgun (WGS) entry which is preliminary data.</text>
</comment>
<feature type="compositionally biased region" description="Polar residues" evidence="1">
    <location>
        <begin position="1"/>
        <end position="26"/>
    </location>
</feature>
<accession>A0A087AKN2</accession>
<evidence type="ECO:0000313" key="2">
    <source>
        <dbReference type="EMBL" id="KFI59332.1"/>
    </source>
</evidence>
<feature type="region of interest" description="Disordered" evidence="1">
    <location>
        <begin position="1"/>
        <end position="67"/>
    </location>
</feature>
<evidence type="ECO:0000256" key="1">
    <source>
        <dbReference type="SAM" id="MobiDB-lite"/>
    </source>
</evidence>
<dbReference type="Proteomes" id="UP000029074">
    <property type="component" value="Unassembled WGS sequence"/>
</dbReference>
<evidence type="ECO:0000313" key="3">
    <source>
        <dbReference type="Proteomes" id="UP000029074"/>
    </source>
</evidence>
<protein>
    <submittedName>
        <fullName evidence="2">Uncharacterized protein</fullName>
    </submittedName>
</protein>
<dbReference type="AlphaFoldDB" id="A0A087AKN2"/>
<keyword evidence="3" id="KW-1185">Reference proteome</keyword>
<reference evidence="2 3" key="1">
    <citation type="submission" date="2014-03" db="EMBL/GenBank/DDBJ databases">
        <title>Genomics of Bifidobacteria.</title>
        <authorList>
            <person name="Ventura M."/>
            <person name="Milani C."/>
            <person name="Lugli G.A."/>
        </authorList>
    </citation>
    <scope>NUCLEOTIDE SEQUENCE [LARGE SCALE GENOMIC DNA]</scope>
    <source>
        <strain evidence="2 3">LMG 11596</strain>
    </source>
</reference>
<proteinExistence type="predicted"/>
<gene>
    <name evidence="2" type="ORF">BGLCM_0441</name>
</gene>
<dbReference type="EMBL" id="JGYW01000003">
    <property type="protein sequence ID" value="KFI59332.1"/>
    <property type="molecule type" value="Genomic_DNA"/>
</dbReference>
<organism evidence="2 3">
    <name type="scientific">Bifidobacterium gallicum DSM 20093 = LMG 11596</name>
    <dbReference type="NCBI Taxonomy" id="561180"/>
    <lineage>
        <taxon>Bacteria</taxon>
        <taxon>Bacillati</taxon>
        <taxon>Actinomycetota</taxon>
        <taxon>Actinomycetes</taxon>
        <taxon>Bifidobacteriales</taxon>
        <taxon>Bifidobacteriaceae</taxon>
        <taxon>Bifidobacterium</taxon>
    </lineage>
</organism>
<name>A0A087AKN2_9BIFI</name>